<dbReference type="EMBL" id="JALLPB020000782">
    <property type="protein sequence ID" value="KAL3806567.1"/>
    <property type="molecule type" value="Genomic_DNA"/>
</dbReference>
<gene>
    <name evidence="2" type="ORF">ACHAXA_008696</name>
</gene>
<name>A0ABD3R2J7_9STRA</name>
<dbReference type="PANTHER" id="PTHR47200:SF2">
    <property type="entry name" value="THYLAKOID LUMENAL 15 KDA PROTEIN 1, CHLOROPLASTIC"/>
    <property type="match status" value="1"/>
</dbReference>
<evidence type="ECO:0000313" key="2">
    <source>
        <dbReference type="EMBL" id="KAL3806567.1"/>
    </source>
</evidence>
<organism evidence="2 3">
    <name type="scientific">Cyclostephanos tholiformis</name>
    <dbReference type="NCBI Taxonomy" id="382380"/>
    <lineage>
        <taxon>Eukaryota</taxon>
        <taxon>Sar</taxon>
        <taxon>Stramenopiles</taxon>
        <taxon>Ochrophyta</taxon>
        <taxon>Bacillariophyta</taxon>
        <taxon>Coscinodiscophyceae</taxon>
        <taxon>Thalassiosirophycidae</taxon>
        <taxon>Stephanodiscales</taxon>
        <taxon>Stephanodiscaceae</taxon>
        <taxon>Cyclostephanos</taxon>
    </lineage>
</organism>
<evidence type="ECO:0000313" key="3">
    <source>
        <dbReference type="Proteomes" id="UP001530377"/>
    </source>
</evidence>
<dbReference type="PANTHER" id="PTHR47200">
    <property type="entry name" value="THYLAKOID LUMENAL 15 KDA PROTEIN 1, CHLOROPLASTIC"/>
    <property type="match status" value="1"/>
</dbReference>
<keyword evidence="3" id="KW-1185">Reference proteome</keyword>
<protein>
    <submittedName>
        <fullName evidence="2">Uncharacterized protein</fullName>
    </submittedName>
</protein>
<dbReference type="Proteomes" id="UP001530377">
    <property type="component" value="Unassembled WGS sequence"/>
</dbReference>
<accession>A0ABD3R2J7</accession>
<proteinExistence type="predicted"/>
<feature type="signal peptide" evidence="1">
    <location>
        <begin position="1"/>
        <end position="27"/>
    </location>
</feature>
<dbReference type="InterPro" id="IPR044213">
    <property type="entry name" value="At2g44920-like"/>
</dbReference>
<feature type="chain" id="PRO_5044860447" evidence="1">
    <location>
        <begin position="28"/>
        <end position="211"/>
    </location>
</feature>
<evidence type="ECO:0000256" key="1">
    <source>
        <dbReference type="SAM" id="SignalP"/>
    </source>
</evidence>
<comment type="caution">
    <text evidence="2">The sequence shown here is derived from an EMBL/GenBank/DDBJ whole genome shotgun (WGS) entry which is preliminary data.</text>
</comment>
<dbReference type="AlphaFoldDB" id="A0ABD3R2J7"/>
<reference evidence="2 3" key="1">
    <citation type="submission" date="2024-10" db="EMBL/GenBank/DDBJ databases">
        <title>Updated reference genomes for cyclostephanoid diatoms.</title>
        <authorList>
            <person name="Roberts W.R."/>
            <person name="Alverson A.J."/>
        </authorList>
    </citation>
    <scope>NUCLEOTIDE SEQUENCE [LARGE SCALE GENOMIC DNA]</scope>
    <source>
        <strain evidence="2 3">AJA228-03</strain>
    </source>
</reference>
<sequence>MSEMRSILLNLAIAATAFVSIARTSHAFLSNGVGRCYGPNRERSSAAAAAATALHQGIRPRISASSSKPAAIATARTTTSTIIPSFDDNVSSSSSLIVAAGLLLGSACPPAAHAVSGGGLDYAGLDITGRDYSNGDYKGKDFTQDNANLRNINAAGSYFGQSLLDVGSLEGGDFTDAQIPTKTLKLVCDREDVRGTNPKTGVDTRESLMCP</sequence>
<keyword evidence="1" id="KW-0732">Signal</keyword>